<evidence type="ECO:0000313" key="9">
    <source>
        <dbReference type="Proteomes" id="UP000185841"/>
    </source>
</evidence>
<name>A0A1N6XB00_AQUAC</name>
<evidence type="ECO:0000256" key="5">
    <source>
        <dbReference type="ARBA" id="ARBA00023204"/>
    </source>
</evidence>
<dbReference type="Gene3D" id="3.30.1490.100">
    <property type="entry name" value="DNA polymerase, Y-family, little finger domain"/>
    <property type="match status" value="1"/>
</dbReference>
<evidence type="ECO:0000256" key="1">
    <source>
        <dbReference type="ARBA" id="ARBA00010945"/>
    </source>
</evidence>
<dbReference type="RefSeq" id="WP_076429309.1">
    <property type="nucleotide sequence ID" value="NZ_FTMP01000012.1"/>
</dbReference>
<dbReference type="InterPro" id="IPR017961">
    <property type="entry name" value="DNA_pol_Y-fam_little_finger"/>
</dbReference>
<dbReference type="NCBIfam" id="NF002955">
    <property type="entry name" value="PRK03609.1"/>
    <property type="match status" value="1"/>
</dbReference>
<dbReference type="GO" id="GO:0042276">
    <property type="term" value="P:error-prone translesion synthesis"/>
    <property type="evidence" value="ECO:0007669"/>
    <property type="project" value="TreeGrafter"/>
</dbReference>
<evidence type="ECO:0000256" key="3">
    <source>
        <dbReference type="ARBA" id="ARBA00023125"/>
    </source>
</evidence>
<dbReference type="InterPro" id="IPR043128">
    <property type="entry name" value="Rev_trsase/Diguanyl_cyclase"/>
</dbReference>
<gene>
    <name evidence="8" type="ORF">SAMN05878282_11262</name>
</gene>
<dbReference type="GO" id="GO:0009432">
    <property type="term" value="P:SOS response"/>
    <property type="evidence" value="ECO:0007669"/>
    <property type="project" value="UniProtKB-KW"/>
</dbReference>
<dbReference type="InterPro" id="IPR043502">
    <property type="entry name" value="DNA/RNA_pol_sf"/>
</dbReference>
<dbReference type="PANTHER" id="PTHR11076">
    <property type="entry name" value="DNA REPAIR POLYMERASE UMUC / TRANSFERASE FAMILY MEMBER"/>
    <property type="match status" value="1"/>
</dbReference>
<proteinExistence type="inferred from homology"/>
<dbReference type="InterPro" id="IPR001126">
    <property type="entry name" value="UmuC"/>
</dbReference>
<sequence length="420" mass="46501">MRIALIDANSFYCSAQILFEPWYRDRPVVVASNNDGCVVSRNDAAKAIGIKMGEPVFQLRELVDRGQVKIFSSNYALYQSISNRIMAILEELAPRIFVYSIDECFADLAGVPDPEGWGRMARDQIQQRLGMPVGVGIAPTKTLAKLANWAAKKWKAQTGCVVDLSDPVRQEKLLRYAPAAEVWGIGPRLSARLQAELNIHTAWQLATADPKLLRRYFNVNVERTARELQGVPCFPFEDGGPDRKQQIICSRSFGEDVFSLDQLEAAVTTFASTAAGKLRSQESLANCVQVFARTSPFGRGEPFSGARIIAMPYPTSDTRDIAQAALRGLRSIYRPGPAYRKAGVMLTQFVERGAFTGDLFAPKPRQGSDALMQVMDAINARQGRGAVRLARDASAGQWSMRREMLSPAYTTSWQDLPKAR</sequence>
<dbReference type="InterPro" id="IPR025188">
    <property type="entry name" value="DUF4113"/>
</dbReference>
<dbReference type="PROSITE" id="PS50173">
    <property type="entry name" value="UMUC"/>
    <property type="match status" value="1"/>
</dbReference>
<dbReference type="Pfam" id="PF00817">
    <property type="entry name" value="IMS"/>
    <property type="match status" value="1"/>
</dbReference>
<dbReference type="CDD" id="cd01700">
    <property type="entry name" value="PolY_Pol_V_umuC"/>
    <property type="match status" value="1"/>
</dbReference>
<dbReference type="Pfam" id="PF11799">
    <property type="entry name" value="IMS_C"/>
    <property type="match status" value="1"/>
</dbReference>
<evidence type="ECO:0000256" key="6">
    <source>
        <dbReference type="ARBA" id="ARBA00023236"/>
    </source>
</evidence>
<dbReference type="Gene3D" id="3.30.70.270">
    <property type="match status" value="1"/>
</dbReference>
<organism evidence="8 9">
    <name type="scientific">Aquipseudomonas alcaligenes</name>
    <name type="common">Pseudomonas alcaligenes</name>
    <dbReference type="NCBI Taxonomy" id="43263"/>
    <lineage>
        <taxon>Bacteria</taxon>
        <taxon>Pseudomonadati</taxon>
        <taxon>Pseudomonadota</taxon>
        <taxon>Gammaproteobacteria</taxon>
        <taxon>Pseudomonadales</taxon>
        <taxon>Pseudomonadaceae</taxon>
        <taxon>Aquipseudomonas</taxon>
    </lineage>
</organism>
<comment type="similarity">
    <text evidence="1">Belongs to the DNA polymerase type-Y family.</text>
</comment>
<dbReference type="GO" id="GO:0003887">
    <property type="term" value="F:DNA-directed DNA polymerase activity"/>
    <property type="evidence" value="ECO:0007669"/>
    <property type="project" value="TreeGrafter"/>
</dbReference>
<feature type="domain" description="UmuC" evidence="7">
    <location>
        <begin position="3"/>
        <end position="186"/>
    </location>
</feature>
<evidence type="ECO:0000256" key="2">
    <source>
        <dbReference type="ARBA" id="ARBA00022763"/>
    </source>
</evidence>
<dbReference type="SUPFAM" id="SSF100879">
    <property type="entry name" value="Lesion bypass DNA polymerase (Y-family), little finger domain"/>
    <property type="match status" value="1"/>
</dbReference>
<dbReference type="Proteomes" id="UP000185841">
    <property type="component" value="Unassembled WGS sequence"/>
</dbReference>
<accession>A0A1N6XB00</accession>
<dbReference type="Gene3D" id="3.40.1170.60">
    <property type="match status" value="1"/>
</dbReference>
<keyword evidence="6" id="KW-0742">SOS response</keyword>
<dbReference type="GO" id="GO:0003684">
    <property type="term" value="F:damaged DNA binding"/>
    <property type="evidence" value="ECO:0007669"/>
    <property type="project" value="InterPro"/>
</dbReference>
<dbReference type="AlphaFoldDB" id="A0A1N6XB00"/>
<keyword evidence="4" id="KW-0741">SOS mutagenesis</keyword>
<evidence type="ECO:0000259" key="7">
    <source>
        <dbReference type="PROSITE" id="PS50173"/>
    </source>
</evidence>
<dbReference type="InterPro" id="IPR036775">
    <property type="entry name" value="DNA_pol_Y-fam_lit_finger_sf"/>
</dbReference>
<dbReference type="GO" id="GO:0006281">
    <property type="term" value="P:DNA repair"/>
    <property type="evidence" value="ECO:0007669"/>
    <property type="project" value="UniProtKB-KW"/>
</dbReference>
<dbReference type="InterPro" id="IPR050116">
    <property type="entry name" value="DNA_polymerase-Y"/>
</dbReference>
<keyword evidence="2" id="KW-0227">DNA damage</keyword>
<dbReference type="SUPFAM" id="SSF56672">
    <property type="entry name" value="DNA/RNA polymerases"/>
    <property type="match status" value="1"/>
</dbReference>
<dbReference type="Gene3D" id="1.10.150.20">
    <property type="entry name" value="5' to 3' exonuclease, C-terminal subdomain"/>
    <property type="match status" value="1"/>
</dbReference>
<evidence type="ECO:0000313" key="8">
    <source>
        <dbReference type="EMBL" id="SIQ99447.1"/>
    </source>
</evidence>
<dbReference type="GO" id="GO:0005829">
    <property type="term" value="C:cytosol"/>
    <property type="evidence" value="ECO:0007669"/>
    <property type="project" value="TreeGrafter"/>
</dbReference>
<reference evidence="8 9" key="1">
    <citation type="submission" date="2017-01" db="EMBL/GenBank/DDBJ databases">
        <authorList>
            <person name="Mah S.A."/>
            <person name="Swanson W.J."/>
            <person name="Moy G.W."/>
            <person name="Vacquier V.D."/>
        </authorList>
    </citation>
    <scope>NUCLEOTIDE SEQUENCE [LARGE SCALE GENOMIC DNA]</scope>
    <source>
        <strain evidence="8 9">RU36E</strain>
    </source>
</reference>
<dbReference type="Pfam" id="PF13438">
    <property type="entry name" value="DUF4113"/>
    <property type="match status" value="1"/>
</dbReference>
<dbReference type="PANTHER" id="PTHR11076:SF34">
    <property type="entry name" value="PROTEIN UMUC"/>
    <property type="match status" value="1"/>
</dbReference>
<protein>
    <submittedName>
        <fullName evidence="8">DNA polymerase V</fullName>
    </submittedName>
</protein>
<evidence type="ECO:0000256" key="4">
    <source>
        <dbReference type="ARBA" id="ARBA00023199"/>
    </source>
</evidence>
<keyword evidence="3" id="KW-0238">DNA-binding</keyword>
<keyword evidence="5" id="KW-0234">DNA repair</keyword>
<dbReference type="EMBL" id="FTMP01000012">
    <property type="protein sequence ID" value="SIQ99447.1"/>
    <property type="molecule type" value="Genomic_DNA"/>
</dbReference>